<dbReference type="SUPFAM" id="SSF74788">
    <property type="entry name" value="Cullin repeat-like"/>
    <property type="match status" value="1"/>
</dbReference>
<dbReference type="GO" id="GO:0031625">
    <property type="term" value="F:ubiquitin protein ligase binding"/>
    <property type="evidence" value="ECO:0007669"/>
    <property type="project" value="InterPro"/>
</dbReference>
<reference evidence="8 9" key="1">
    <citation type="journal article" date="2019" name="Sci. Rep.">
        <title>A high-quality genome of Eragrostis curvula grass provides insights into Poaceae evolution and supports new strategies to enhance forage quality.</title>
        <authorList>
            <person name="Carballo J."/>
            <person name="Santos B.A.C.M."/>
            <person name="Zappacosta D."/>
            <person name="Garbus I."/>
            <person name="Selva J.P."/>
            <person name="Gallo C.A."/>
            <person name="Diaz A."/>
            <person name="Albertini E."/>
            <person name="Caccamo M."/>
            <person name="Echenique V."/>
        </authorList>
    </citation>
    <scope>NUCLEOTIDE SEQUENCE [LARGE SCALE GENOMIC DNA]</scope>
    <source>
        <strain evidence="9">cv. Victoria</strain>
        <tissue evidence="8">Leaf</tissue>
    </source>
</reference>
<evidence type="ECO:0000313" key="9">
    <source>
        <dbReference type="Proteomes" id="UP000324897"/>
    </source>
</evidence>
<dbReference type="EMBL" id="RWGY01000011">
    <property type="protein sequence ID" value="TVU32904.1"/>
    <property type="molecule type" value="Genomic_DNA"/>
</dbReference>
<evidence type="ECO:0000256" key="4">
    <source>
        <dbReference type="ARBA" id="ARBA00022786"/>
    </source>
</evidence>
<sequence>MEPKRRRLVNDCVMEKKRSAGSIGGVKPKRLRLMEGKECFHIPIGIEDDLDTFSPDEYIHLYKTIGNMSANKPSQGFSEHVEYQSEFSSVAYLSGMMILDGEIYGSFKIHDDREDVPIDSTVVKSVIDIYVEVKLGQRDFYEAHFEKALLAATSQYYCKKAHAWILDYSCQQYMAKVEVSLEEEKQRAARYMPSSSKPKILQAVQVEMMQIFVDKILKDDTSGFQALLCDKKDDDLSRMFVLFAAADGGLIQLSKIFKEHILKEVASLKKEAACSSCRINEFVYKVIKLHDKYTEYIDKCFNGHPMFKKALKEAFECVCNEDVADRSIADVFSTYCVDVLTKTEEEMRIIGPTEEIVEKIVNLLTYMSSKDIFLQLYRFVFSLA</sequence>
<keyword evidence="5" id="KW-0832">Ubl conjugation</keyword>
<dbReference type="InterPro" id="IPR016159">
    <property type="entry name" value="Cullin_repeat-like_dom_sf"/>
</dbReference>
<dbReference type="InterPro" id="IPR045093">
    <property type="entry name" value="Cullin"/>
</dbReference>
<accession>A0A5J9VBT3</accession>
<comment type="similarity">
    <text evidence="2">Belongs to the cullin family.</text>
</comment>
<feature type="non-terminal residue" evidence="8">
    <location>
        <position position="1"/>
    </location>
</feature>
<gene>
    <name evidence="8" type="ORF">EJB05_24669</name>
</gene>
<keyword evidence="3" id="KW-1017">Isopeptide bond</keyword>
<dbReference type="Proteomes" id="UP000324897">
    <property type="component" value="Chromosome 1"/>
</dbReference>
<dbReference type="Gramene" id="TVU32904">
    <property type="protein sequence ID" value="TVU32904"/>
    <property type="gene ID" value="EJB05_24669"/>
</dbReference>
<evidence type="ECO:0000256" key="3">
    <source>
        <dbReference type="ARBA" id="ARBA00022499"/>
    </source>
</evidence>
<comment type="caution">
    <text evidence="8">The sequence shown here is derived from an EMBL/GenBank/DDBJ whole genome shotgun (WGS) entry which is preliminary data.</text>
</comment>
<dbReference type="OrthoDB" id="435621at2759"/>
<keyword evidence="9" id="KW-1185">Reference proteome</keyword>
<evidence type="ECO:0000313" key="8">
    <source>
        <dbReference type="EMBL" id="TVU32904.1"/>
    </source>
</evidence>
<dbReference type="InterPro" id="IPR001373">
    <property type="entry name" value="Cullin_N"/>
</dbReference>
<evidence type="ECO:0000259" key="7">
    <source>
        <dbReference type="Pfam" id="PF00888"/>
    </source>
</evidence>
<dbReference type="GO" id="GO:0006511">
    <property type="term" value="P:ubiquitin-dependent protein catabolic process"/>
    <property type="evidence" value="ECO:0007669"/>
    <property type="project" value="InterPro"/>
</dbReference>
<dbReference type="FunFam" id="1.20.1310.10:FF:000014">
    <property type="entry name" value="Cullin 5"/>
    <property type="match status" value="1"/>
</dbReference>
<evidence type="ECO:0000256" key="5">
    <source>
        <dbReference type="ARBA" id="ARBA00022843"/>
    </source>
</evidence>
<dbReference type="PANTHER" id="PTHR11932">
    <property type="entry name" value="CULLIN"/>
    <property type="match status" value="1"/>
</dbReference>
<feature type="domain" description="Cullin N-terminal" evidence="7">
    <location>
        <begin position="108"/>
        <end position="378"/>
    </location>
</feature>
<evidence type="ECO:0000256" key="2">
    <source>
        <dbReference type="ARBA" id="ARBA00006019"/>
    </source>
</evidence>
<protein>
    <recommendedName>
        <fullName evidence="6">Cullin-5</fullName>
    </recommendedName>
</protein>
<comment type="pathway">
    <text evidence="1">Protein modification; protein ubiquitination.</text>
</comment>
<keyword evidence="4" id="KW-0833">Ubl conjugation pathway</keyword>
<proteinExistence type="inferred from homology"/>
<dbReference type="Gene3D" id="1.20.1310.10">
    <property type="entry name" value="Cullin Repeats"/>
    <property type="match status" value="2"/>
</dbReference>
<organism evidence="8 9">
    <name type="scientific">Eragrostis curvula</name>
    <name type="common">weeping love grass</name>
    <dbReference type="NCBI Taxonomy" id="38414"/>
    <lineage>
        <taxon>Eukaryota</taxon>
        <taxon>Viridiplantae</taxon>
        <taxon>Streptophyta</taxon>
        <taxon>Embryophyta</taxon>
        <taxon>Tracheophyta</taxon>
        <taxon>Spermatophyta</taxon>
        <taxon>Magnoliopsida</taxon>
        <taxon>Liliopsida</taxon>
        <taxon>Poales</taxon>
        <taxon>Poaceae</taxon>
        <taxon>PACMAD clade</taxon>
        <taxon>Chloridoideae</taxon>
        <taxon>Eragrostideae</taxon>
        <taxon>Eragrostidinae</taxon>
        <taxon>Eragrostis</taxon>
    </lineage>
</organism>
<dbReference type="AlphaFoldDB" id="A0A5J9VBT3"/>
<evidence type="ECO:0000256" key="1">
    <source>
        <dbReference type="ARBA" id="ARBA00004906"/>
    </source>
</evidence>
<name>A0A5J9VBT3_9POAL</name>
<dbReference type="Pfam" id="PF00888">
    <property type="entry name" value="Cullin"/>
    <property type="match status" value="1"/>
</dbReference>
<evidence type="ECO:0000256" key="6">
    <source>
        <dbReference type="ARBA" id="ARBA00040451"/>
    </source>
</evidence>